<evidence type="ECO:0008006" key="7">
    <source>
        <dbReference type="Google" id="ProtNLM"/>
    </source>
</evidence>
<organism evidence="5 6">
    <name type="scientific">Suillus subaureus</name>
    <dbReference type="NCBI Taxonomy" id="48587"/>
    <lineage>
        <taxon>Eukaryota</taxon>
        <taxon>Fungi</taxon>
        <taxon>Dikarya</taxon>
        <taxon>Basidiomycota</taxon>
        <taxon>Agaricomycotina</taxon>
        <taxon>Agaricomycetes</taxon>
        <taxon>Agaricomycetidae</taxon>
        <taxon>Boletales</taxon>
        <taxon>Suillineae</taxon>
        <taxon>Suillaceae</taxon>
        <taxon>Suillus</taxon>
    </lineage>
</organism>
<dbReference type="PANTHER" id="PTHR33365">
    <property type="entry name" value="YALI0B05434P"/>
    <property type="match status" value="1"/>
</dbReference>
<dbReference type="GeneID" id="64635760"/>
<evidence type="ECO:0000256" key="3">
    <source>
        <dbReference type="SAM" id="MobiDB-lite"/>
    </source>
</evidence>
<dbReference type="GO" id="GO:0043386">
    <property type="term" value="P:mycotoxin biosynthetic process"/>
    <property type="evidence" value="ECO:0007669"/>
    <property type="project" value="InterPro"/>
</dbReference>
<keyword evidence="4" id="KW-1133">Transmembrane helix</keyword>
<name>A0A9P7JAE1_9AGAM</name>
<dbReference type="AlphaFoldDB" id="A0A9P7JAE1"/>
<accession>A0A9P7JAE1</accession>
<evidence type="ECO:0000313" key="6">
    <source>
        <dbReference type="Proteomes" id="UP000807769"/>
    </source>
</evidence>
<gene>
    <name evidence="5" type="ORF">BJ212DRAFT_1526876</name>
</gene>
<comment type="caution">
    <text evidence="5">The sequence shown here is derived from an EMBL/GenBank/DDBJ whole genome shotgun (WGS) entry which is preliminary data.</text>
</comment>
<dbReference type="Proteomes" id="UP000807769">
    <property type="component" value="Unassembled WGS sequence"/>
</dbReference>
<protein>
    <recommendedName>
        <fullName evidence="7">Tat pathway signal sequence</fullName>
    </recommendedName>
</protein>
<dbReference type="Pfam" id="PF11807">
    <property type="entry name" value="UstYa"/>
    <property type="match status" value="1"/>
</dbReference>
<reference evidence="5" key="1">
    <citation type="journal article" date="2020" name="New Phytol.">
        <title>Comparative genomics reveals dynamic genome evolution in host specialist ectomycorrhizal fungi.</title>
        <authorList>
            <person name="Lofgren L.A."/>
            <person name="Nguyen N.H."/>
            <person name="Vilgalys R."/>
            <person name="Ruytinx J."/>
            <person name="Liao H.L."/>
            <person name="Branco S."/>
            <person name="Kuo A."/>
            <person name="LaButti K."/>
            <person name="Lipzen A."/>
            <person name="Andreopoulos W."/>
            <person name="Pangilinan J."/>
            <person name="Riley R."/>
            <person name="Hundley H."/>
            <person name="Na H."/>
            <person name="Barry K."/>
            <person name="Grigoriev I.V."/>
            <person name="Stajich J.E."/>
            <person name="Kennedy P.G."/>
        </authorList>
    </citation>
    <scope>NUCLEOTIDE SEQUENCE</scope>
    <source>
        <strain evidence="5">MN1</strain>
    </source>
</reference>
<dbReference type="InterPro" id="IPR021765">
    <property type="entry name" value="UstYa-like"/>
</dbReference>
<feature type="region of interest" description="Disordered" evidence="3">
    <location>
        <begin position="1"/>
        <end position="21"/>
    </location>
</feature>
<keyword evidence="6" id="KW-1185">Reference proteome</keyword>
<keyword evidence="4" id="KW-0812">Transmembrane</keyword>
<proteinExistence type="inferred from homology"/>
<comment type="pathway">
    <text evidence="1">Mycotoxin biosynthesis.</text>
</comment>
<keyword evidence="4" id="KW-0472">Membrane</keyword>
<dbReference type="RefSeq" id="XP_041189579.1">
    <property type="nucleotide sequence ID" value="XM_041341744.1"/>
</dbReference>
<dbReference type="PANTHER" id="PTHR33365:SF4">
    <property type="entry name" value="CYCLOCHLOROTINE BIOSYNTHESIS PROTEIN O"/>
    <property type="match status" value="1"/>
</dbReference>
<evidence type="ECO:0000256" key="4">
    <source>
        <dbReference type="SAM" id="Phobius"/>
    </source>
</evidence>
<evidence type="ECO:0000313" key="5">
    <source>
        <dbReference type="EMBL" id="KAG1810683.1"/>
    </source>
</evidence>
<sequence length="308" mass="34662">MTIQTDRTRSSAPTQASSVLPSTVTASGMDKGFTDLDFLSQLMHKEYYTQYSPSDVVDDDGTKLLDGGIATSPPPRSRFLHLRPLLSHGVLMSITLVFFTLWAQAPSIDDVVLFSPANEAVESIGIVKFNGSFGATSIYRGSPSSELDAAWDRISYNARPIQMTHEQLLRTGGKPSPAMARYPDKYGGGYMATVEVIHQLHCLDMVRRASWGDHHSHHGNMYETPEEFRTHLDHCIEMLRQFTMCTSDTTMITHDWVEGRTTPFADFNVHHQCKNFEKVLNWVDEHRVFVPKSEMVRLDDNVDLPSPP</sequence>
<dbReference type="OrthoDB" id="3687641at2759"/>
<dbReference type="EMBL" id="JABBWG010000032">
    <property type="protein sequence ID" value="KAG1810683.1"/>
    <property type="molecule type" value="Genomic_DNA"/>
</dbReference>
<evidence type="ECO:0000256" key="2">
    <source>
        <dbReference type="ARBA" id="ARBA00035112"/>
    </source>
</evidence>
<feature type="transmembrane region" description="Helical" evidence="4">
    <location>
        <begin position="85"/>
        <end position="105"/>
    </location>
</feature>
<evidence type="ECO:0000256" key="1">
    <source>
        <dbReference type="ARBA" id="ARBA00004685"/>
    </source>
</evidence>
<comment type="similarity">
    <text evidence="2">Belongs to the ustYa family.</text>
</comment>